<protein>
    <submittedName>
        <fullName evidence="1">Uncharacterized protein</fullName>
    </submittedName>
</protein>
<reference evidence="1 2" key="1">
    <citation type="submission" date="2016-03" db="EMBL/GenBank/DDBJ databases">
        <title>Whole genome sequencing of Grifola frondosa 9006-11.</title>
        <authorList>
            <person name="Min B."/>
            <person name="Park H."/>
            <person name="Kim J.-G."/>
            <person name="Cho H."/>
            <person name="Oh Y.-L."/>
            <person name="Kong W.-S."/>
            <person name="Choi I.-G."/>
        </authorList>
    </citation>
    <scope>NUCLEOTIDE SEQUENCE [LARGE SCALE GENOMIC DNA]</scope>
    <source>
        <strain evidence="1 2">9006-11</strain>
    </source>
</reference>
<dbReference type="AlphaFoldDB" id="A0A1C7LQL3"/>
<keyword evidence="2" id="KW-1185">Reference proteome</keyword>
<gene>
    <name evidence="1" type="ORF">A0H81_13016</name>
</gene>
<evidence type="ECO:0000313" key="2">
    <source>
        <dbReference type="Proteomes" id="UP000092993"/>
    </source>
</evidence>
<sequence length="67" mass="7306">MRTIESVLFETSVSDSIGAKAHQSSRLPSRFRSQPQAIESHSVLIVRKRQLCPPAATDNASMPPTDA</sequence>
<dbReference type="EMBL" id="LUGG01000025">
    <property type="protein sequence ID" value="OBZ67051.1"/>
    <property type="molecule type" value="Genomic_DNA"/>
</dbReference>
<organism evidence="1 2">
    <name type="scientific">Grifola frondosa</name>
    <name type="common">Maitake</name>
    <name type="synonym">Polyporus frondosus</name>
    <dbReference type="NCBI Taxonomy" id="5627"/>
    <lineage>
        <taxon>Eukaryota</taxon>
        <taxon>Fungi</taxon>
        <taxon>Dikarya</taxon>
        <taxon>Basidiomycota</taxon>
        <taxon>Agaricomycotina</taxon>
        <taxon>Agaricomycetes</taxon>
        <taxon>Polyporales</taxon>
        <taxon>Grifolaceae</taxon>
        <taxon>Grifola</taxon>
    </lineage>
</organism>
<dbReference type="Proteomes" id="UP000092993">
    <property type="component" value="Unassembled WGS sequence"/>
</dbReference>
<comment type="caution">
    <text evidence="1">The sequence shown here is derived from an EMBL/GenBank/DDBJ whole genome shotgun (WGS) entry which is preliminary data.</text>
</comment>
<proteinExistence type="predicted"/>
<name>A0A1C7LQL3_GRIFR</name>
<accession>A0A1C7LQL3</accession>
<evidence type="ECO:0000313" key="1">
    <source>
        <dbReference type="EMBL" id="OBZ67051.1"/>
    </source>
</evidence>